<keyword evidence="2" id="KW-1185">Reference proteome</keyword>
<dbReference type="EMBL" id="OY660881">
    <property type="protein sequence ID" value="CAJ1079130.1"/>
    <property type="molecule type" value="Genomic_DNA"/>
</dbReference>
<evidence type="ECO:0000313" key="1">
    <source>
        <dbReference type="EMBL" id="CAJ1079130.1"/>
    </source>
</evidence>
<dbReference type="Proteomes" id="UP001178508">
    <property type="component" value="Chromosome 18"/>
</dbReference>
<organism evidence="1 2">
    <name type="scientific">Xyrichtys novacula</name>
    <name type="common">Pearly razorfish</name>
    <name type="synonym">Hemipteronotus novacula</name>
    <dbReference type="NCBI Taxonomy" id="13765"/>
    <lineage>
        <taxon>Eukaryota</taxon>
        <taxon>Metazoa</taxon>
        <taxon>Chordata</taxon>
        <taxon>Craniata</taxon>
        <taxon>Vertebrata</taxon>
        <taxon>Euteleostomi</taxon>
        <taxon>Actinopterygii</taxon>
        <taxon>Neopterygii</taxon>
        <taxon>Teleostei</taxon>
        <taxon>Neoteleostei</taxon>
        <taxon>Acanthomorphata</taxon>
        <taxon>Eupercaria</taxon>
        <taxon>Labriformes</taxon>
        <taxon>Labridae</taxon>
        <taxon>Xyrichtys</taxon>
    </lineage>
</organism>
<proteinExistence type="predicted"/>
<dbReference type="AlphaFoldDB" id="A0AAV1GZB9"/>
<accession>A0AAV1GZB9</accession>
<gene>
    <name evidence="1" type="ORF">XNOV1_A003831</name>
</gene>
<name>A0AAV1GZB9_XYRNO</name>
<reference evidence="1" key="1">
    <citation type="submission" date="2023-08" db="EMBL/GenBank/DDBJ databases">
        <authorList>
            <person name="Alioto T."/>
            <person name="Alioto T."/>
            <person name="Gomez Garrido J."/>
        </authorList>
    </citation>
    <scope>NUCLEOTIDE SEQUENCE</scope>
</reference>
<protein>
    <submittedName>
        <fullName evidence="1">Uncharacterized protein</fullName>
    </submittedName>
</protein>
<evidence type="ECO:0000313" key="2">
    <source>
        <dbReference type="Proteomes" id="UP001178508"/>
    </source>
</evidence>
<sequence>MDSFRQLGKSGAAIWPPHNLDVWINIQLDKYNSGLDLRLLLLLAACRQFNPPTVHFVVHRHNKLYLFEQVQLQTHICEWAPPTFKDKEEWREKTHLST</sequence>